<keyword evidence="7" id="KW-1185">Reference proteome</keyword>
<dbReference type="PANTHER" id="PTHR11527">
    <property type="entry name" value="HEAT-SHOCK PROTEIN 20 FAMILY MEMBER"/>
    <property type="match status" value="1"/>
</dbReference>
<dbReference type="PROSITE" id="PS01031">
    <property type="entry name" value="SHSP"/>
    <property type="match status" value="1"/>
</dbReference>
<dbReference type="RefSeq" id="XP_037138594.1">
    <property type="nucleotide sequence ID" value="XM_037282699.1"/>
</dbReference>
<dbReference type="GeneID" id="59325056"/>
<feature type="compositionally biased region" description="Basic and acidic residues" evidence="4">
    <location>
        <begin position="190"/>
        <end position="201"/>
    </location>
</feature>
<dbReference type="InterPro" id="IPR031107">
    <property type="entry name" value="Small_HSP"/>
</dbReference>
<dbReference type="CDD" id="cd06464">
    <property type="entry name" value="ACD_sHsps-like"/>
    <property type="match status" value="1"/>
</dbReference>
<feature type="compositionally biased region" description="Basic and acidic residues" evidence="4">
    <location>
        <begin position="169"/>
        <end position="181"/>
    </location>
</feature>
<evidence type="ECO:0000259" key="5">
    <source>
        <dbReference type="PROSITE" id="PS01031"/>
    </source>
</evidence>
<dbReference type="OrthoDB" id="5511210at2759"/>
<sequence length="368" mass="41778">MLKVKDTEIYTMSFYQPSLSLYDVLNALSNQGQARSPQDQLYQLQRRQAEAEAQRRAERATARRFPLYSRFDGPPAGYYYRGIPGEQFYYRPDYYQYSDEEGDAEEYSGSEEDEYRQQVPQGETPYLRAAHHHHRGQSDPLQDLLSALLGGAPPGERADEGKQNIKQSVQREELNEAKGAAEPEAEAPVDETKNEQQKPEPDTQPAGKKKPASRSRSFVSNPLQVSKPETRLDLPFSPEANVYDCPNAYVVVVALPGATSKAFKVDYHPSSHELIIKGSISDKLNVDEKFLKISELRHGAFQRTVKFPVLPRIKDEEIRATYNNGLLQVKVPKIRDGSEKPAPKKRIVIEEIPDEELEFEENPNPVQE</sequence>
<dbReference type="Proteomes" id="UP000515788">
    <property type="component" value="Chromosome 3"/>
</dbReference>
<protein>
    <recommendedName>
        <fullName evidence="5">SHSP domain-containing protein</fullName>
    </recommendedName>
</protein>
<evidence type="ECO:0000256" key="3">
    <source>
        <dbReference type="RuleBase" id="RU003616"/>
    </source>
</evidence>
<evidence type="ECO:0000256" key="1">
    <source>
        <dbReference type="ARBA" id="ARBA00023016"/>
    </source>
</evidence>
<feature type="region of interest" description="Disordered" evidence="4">
    <location>
        <begin position="169"/>
        <end position="230"/>
    </location>
</feature>
<gene>
    <name evidence="6" type="ORF">HG536_0C00860</name>
</gene>
<reference evidence="6 7" key="1">
    <citation type="submission" date="2020-06" db="EMBL/GenBank/DDBJ databases">
        <title>The yeast mating-type switching endonuclease HO is a domesticated member of an unorthodox homing genetic element family.</title>
        <authorList>
            <person name="Coughlan A.Y."/>
            <person name="Lombardi L."/>
            <person name="Braun-Galleani S."/>
            <person name="Martos A.R."/>
            <person name="Galeote V."/>
            <person name="Bigey F."/>
            <person name="Dequin S."/>
            <person name="Byrne K.P."/>
            <person name="Wolfe K.H."/>
        </authorList>
    </citation>
    <scope>NUCLEOTIDE SEQUENCE [LARGE SCALE GENOMIC DNA]</scope>
    <source>
        <strain evidence="6 7">CBS764</strain>
    </source>
</reference>
<dbReference type="SUPFAM" id="SSF49764">
    <property type="entry name" value="HSP20-like chaperones"/>
    <property type="match status" value="1"/>
</dbReference>
<dbReference type="Gene3D" id="2.60.40.790">
    <property type="match status" value="1"/>
</dbReference>
<dbReference type="InterPro" id="IPR002068">
    <property type="entry name" value="A-crystallin/Hsp20_dom"/>
</dbReference>
<proteinExistence type="inferred from homology"/>
<dbReference type="AlphaFoldDB" id="A0A7G3ZEI3"/>
<evidence type="ECO:0000256" key="2">
    <source>
        <dbReference type="PROSITE-ProRule" id="PRU00285"/>
    </source>
</evidence>
<evidence type="ECO:0000313" key="7">
    <source>
        <dbReference type="Proteomes" id="UP000515788"/>
    </source>
</evidence>
<feature type="region of interest" description="Disordered" evidence="4">
    <location>
        <begin position="99"/>
        <end position="119"/>
    </location>
</feature>
<name>A0A7G3ZEI3_9SACH</name>
<comment type="similarity">
    <text evidence="2 3">Belongs to the small heat shock protein (HSP20) family.</text>
</comment>
<organism evidence="6 7">
    <name type="scientific">Torulaspora globosa</name>
    <dbReference type="NCBI Taxonomy" id="48254"/>
    <lineage>
        <taxon>Eukaryota</taxon>
        <taxon>Fungi</taxon>
        <taxon>Dikarya</taxon>
        <taxon>Ascomycota</taxon>
        <taxon>Saccharomycotina</taxon>
        <taxon>Saccharomycetes</taxon>
        <taxon>Saccharomycetales</taxon>
        <taxon>Saccharomycetaceae</taxon>
        <taxon>Torulaspora</taxon>
    </lineage>
</organism>
<feature type="domain" description="SHSP" evidence="5">
    <location>
        <begin position="231"/>
        <end position="350"/>
    </location>
</feature>
<dbReference type="EMBL" id="CP059248">
    <property type="protein sequence ID" value="QLL31919.1"/>
    <property type="molecule type" value="Genomic_DNA"/>
</dbReference>
<accession>A0A7G3ZEI3</accession>
<evidence type="ECO:0000256" key="4">
    <source>
        <dbReference type="SAM" id="MobiDB-lite"/>
    </source>
</evidence>
<evidence type="ECO:0000313" key="6">
    <source>
        <dbReference type="EMBL" id="QLL31919.1"/>
    </source>
</evidence>
<feature type="compositionally biased region" description="Polar residues" evidence="4">
    <location>
        <begin position="214"/>
        <end position="224"/>
    </location>
</feature>
<dbReference type="KEGG" id="tgb:HG536_0C00860"/>
<feature type="compositionally biased region" description="Acidic residues" evidence="4">
    <location>
        <begin position="99"/>
        <end position="114"/>
    </location>
</feature>
<keyword evidence="1" id="KW-0346">Stress response</keyword>
<dbReference type="Pfam" id="PF00011">
    <property type="entry name" value="HSP20"/>
    <property type="match status" value="1"/>
</dbReference>
<dbReference type="InterPro" id="IPR008978">
    <property type="entry name" value="HSP20-like_chaperone"/>
</dbReference>